<gene>
    <name evidence="1" type="ORF">J2Z43_001879</name>
</gene>
<accession>A0ABS4EC28</accession>
<proteinExistence type="predicted"/>
<dbReference type="GO" id="GO:0016301">
    <property type="term" value="F:kinase activity"/>
    <property type="evidence" value="ECO:0007669"/>
    <property type="project" value="UniProtKB-KW"/>
</dbReference>
<keyword evidence="1" id="KW-0808">Transferase</keyword>
<reference evidence="1 2" key="1">
    <citation type="submission" date="2021-03" db="EMBL/GenBank/DDBJ databases">
        <title>Genomic Encyclopedia of Type Strains, Phase IV (KMG-IV): sequencing the most valuable type-strain genomes for metagenomic binning, comparative biology and taxonomic classification.</title>
        <authorList>
            <person name="Goeker M."/>
        </authorList>
    </citation>
    <scope>NUCLEOTIDE SEQUENCE [LARGE SCALE GENOMIC DNA]</scope>
    <source>
        <strain evidence="1 2">DSM 1289</strain>
    </source>
</reference>
<protein>
    <submittedName>
        <fullName evidence="1">Signal transduction histidine kinase</fullName>
    </submittedName>
</protein>
<evidence type="ECO:0000313" key="2">
    <source>
        <dbReference type="Proteomes" id="UP000767291"/>
    </source>
</evidence>
<evidence type="ECO:0000313" key="1">
    <source>
        <dbReference type="EMBL" id="MBP1855484.1"/>
    </source>
</evidence>
<dbReference type="EMBL" id="JAGGJX010000003">
    <property type="protein sequence ID" value="MBP1855484.1"/>
    <property type="molecule type" value="Genomic_DNA"/>
</dbReference>
<dbReference type="Proteomes" id="UP000767291">
    <property type="component" value="Unassembled WGS sequence"/>
</dbReference>
<dbReference type="SUPFAM" id="SSF55874">
    <property type="entry name" value="ATPase domain of HSP90 chaperone/DNA topoisomerase II/histidine kinase"/>
    <property type="match status" value="1"/>
</dbReference>
<name>A0ABS4EC28_9FIRM</name>
<dbReference type="RefSeq" id="WP_234926303.1">
    <property type="nucleotide sequence ID" value="NZ_BAAACS010000011.1"/>
</dbReference>
<dbReference type="Gene3D" id="3.30.565.10">
    <property type="entry name" value="Histidine kinase-like ATPase, C-terminal domain"/>
    <property type="match status" value="1"/>
</dbReference>
<comment type="caution">
    <text evidence="1">The sequence shown here is derived from an EMBL/GenBank/DDBJ whole genome shotgun (WGS) entry which is preliminary data.</text>
</comment>
<keyword evidence="2" id="KW-1185">Reference proteome</keyword>
<dbReference type="InterPro" id="IPR036890">
    <property type="entry name" value="HATPase_C_sf"/>
</dbReference>
<keyword evidence="1" id="KW-0418">Kinase</keyword>
<sequence>MIDVDRIFDRFYTGNKARSKSIGLGLSIVGLLAEQKNL</sequence>
<organism evidence="1 2">
    <name type="scientific">Metaclostridioides mangenotii</name>
    <dbReference type="NCBI Taxonomy" id="1540"/>
    <lineage>
        <taxon>Bacteria</taxon>
        <taxon>Bacillati</taxon>
        <taxon>Bacillota</taxon>
        <taxon>Clostridia</taxon>
        <taxon>Peptostreptococcales</taxon>
        <taxon>Peptostreptococcaceae</taxon>
        <taxon>Metaclostridioides</taxon>
    </lineage>
</organism>